<organism evidence="1 2">
    <name type="scientific">Pistacia integerrima</name>
    <dbReference type="NCBI Taxonomy" id="434235"/>
    <lineage>
        <taxon>Eukaryota</taxon>
        <taxon>Viridiplantae</taxon>
        <taxon>Streptophyta</taxon>
        <taxon>Embryophyta</taxon>
        <taxon>Tracheophyta</taxon>
        <taxon>Spermatophyta</taxon>
        <taxon>Magnoliopsida</taxon>
        <taxon>eudicotyledons</taxon>
        <taxon>Gunneridae</taxon>
        <taxon>Pentapetalae</taxon>
        <taxon>rosids</taxon>
        <taxon>malvids</taxon>
        <taxon>Sapindales</taxon>
        <taxon>Anacardiaceae</taxon>
        <taxon>Pistacia</taxon>
    </lineage>
</organism>
<sequence length="35" mass="4372">MIFDQQHQATDMELVINMQRREKMLNSVIRAYQFW</sequence>
<accession>A0ACC0YWK5</accession>
<evidence type="ECO:0000313" key="2">
    <source>
        <dbReference type="Proteomes" id="UP001163603"/>
    </source>
</evidence>
<dbReference type="EMBL" id="CM047739">
    <property type="protein sequence ID" value="KAJ0042779.1"/>
    <property type="molecule type" value="Genomic_DNA"/>
</dbReference>
<gene>
    <name evidence="1" type="ORF">Pint_18155</name>
</gene>
<protein>
    <submittedName>
        <fullName evidence="1">Uncharacterized protein</fullName>
    </submittedName>
</protein>
<keyword evidence="2" id="KW-1185">Reference proteome</keyword>
<dbReference type="Proteomes" id="UP001163603">
    <property type="component" value="Chromosome 4"/>
</dbReference>
<comment type="caution">
    <text evidence="1">The sequence shown here is derived from an EMBL/GenBank/DDBJ whole genome shotgun (WGS) entry which is preliminary data.</text>
</comment>
<evidence type="ECO:0000313" key="1">
    <source>
        <dbReference type="EMBL" id="KAJ0042779.1"/>
    </source>
</evidence>
<name>A0ACC0YWK5_9ROSI</name>
<proteinExistence type="predicted"/>
<reference evidence="2" key="1">
    <citation type="journal article" date="2023" name="G3 (Bethesda)">
        <title>Genome assembly and association tests identify interacting loci associated with vigor, precocity, and sex in interspecific pistachio rootstocks.</title>
        <authorList>
            <person name="Palmer W."/>
            <person name="Jacygrad E."/>
            <person name="Sagayaradj S."/>
            <person name="Cavanaugh K."/>
            <person name="Han R."/>
            <person name="Bertier L."/>
            <person name="Beede B."/>
            <person name="Kafkas S."/>
            <person name="Golino D."/>
            <person name="Preece J."/>
            <person name="Michelmore R."/>
        </authorList>
    </citation>
    <scope>NUCLEOTIDE SEQUENCE [LARGE SCALE GENOMIC DNA]</scope>
</reference>